<keyword evidence="2" id="KW-1185">Reference proteome</keyword>
<proteinExistence type="predicted"/>
<evidence type="ECO:0000313" key="1">
    <source>
        <dbReference type="EMBL" id="WZW99193.1"/>
    </source>
</evidence>
<name>A0ABZ3C9J9_9ACTN</name>
<sequence>MEIIEVDERDSSWENDCPRFRVYLHGSGPDATHGWTSTHDLTDCDLLQALDWAQREANGQLTYAIALVVDDGELARHDPEHGRGLVWLIGRDGNDDPGDADTRDLRLADAQRRMLARRRDPVGVPVADRC</sequence>
<dbReference type="RefSeq" id="WP_342372962.1">
    <property type="nucleotide sequence ID" value="NZ_CP115965.1"/>
</dbReference>
<dbReference type="Proteomes" id="UP001434337">
    <property type="component" value="Chromosome"/>
</dbReference>
<evidence type="ECO:0000313" key="2">
    <source>
        <dbReference type="Proteomes" id="UP001434337"/>
    </source>
</evidence>
<organism evidence="1 2">
    <name type="scientific">Propioniciclava soli</name>
    <dbReference type="NCBI Taxonomy" id="2775081"/>
    <lineage>
        <taxon>Bacteria</taxon>
        <taxon>Bacillati</taxon>
        <taxon>Actinomycetota</taxon>
        <taxon>Actinomycetes</taxon>
        <taxon>Propionibacteriales</taxon>
        <taxon>Propionibacteriaceae</taxon>
        <taxon>Propioniciclava</taxon>
    </lineage>
</organism>
<protein>
    <submittedName>
        <fullName evidence="1">Uncharacterized protein</fullName>
    </submittedName>
</protein>
<gene>
    <name evidence="1" type="ORF">PCC79_03050</name>
</gene>
<accession>A0ABZ3C9J9</accession>
<dbReference type="EMBL" id="CP115965">
    <property type="protein sequence ID" value="WZW99193.1"/>
    <property type="molecule type" value="Genomic_DNA"/>
</dbReference>
<reference evidence="1 2" key="1">
    <citation type="journal article" date="2023" name="Environ Microbiome">
        <title>A coral-associated actinobacterium mitigates coral bleaching under heat stress.</title>
        <authorList>
            <person name="Li J."/>
            <person name="Zou Y."/>
            <person name="Li Q."/>
            <person name="Zhang J."/>
            <person name="Bourne D.G."/>
            <person name="Lyu Y."/>
            <person name="Liu C."/>
            <person name="Zhang S."/>
        </authorList>
    </citation>
    <scope>NUCLEOTIDE SEQUENCE [LARGE SCALE GENOMIC DNA]</scope>
    <source>
        <strain evidence="1 2">SCSIO 13291</strain>
    </source>
</reference>